<accession>A0A7S4FW01</accession>
<proteinExistence type="predicted"/>
<reference evidence="1" key="1">
    <citation type="submission" date="2021-01" db="EMBL/GenBank/DDBJ databases">
        <authorList>
            <person name="Corre E."/>
            <person name="Pelletier E."/>
            <person name="Niang G."/>
            <person name="Scheremetjew M."/>
            <person name="Finn R."/>
            <person name="Kale V."/>
            <person name="Holt S."/>
            <person name="Cochrane G."/>
            <person name="Meng A."/>
            <person name="Brown T."/>
            <person name="Cohen L."/>
        </authorList>
    </citation>
    <scope>NUCLEOTIDE SEQUENCE</scope>
    <source>
        <strain evidence="1">CCMP1594</strain>
    </source>
</reference>
<evidence type="ECO:0000313" key="1">
    <source>
        <dbReference type="EMBL" id="CAE0816964.1"/>
    </source>
</evidence>
<name>A0A7S4FW01_9EUGL</name>
<organism evidence="1">
    <name type="scientific">Eutreptiella gymnastica</name>
    <dbReference type="NCBI Taxonomy" id="73025"/>
    <lineage>
        <taxon>Eukaryota</taxon>
        <taxon>Discoba</taxon>
        <taxon>Euglenozoa</taxon>
        <taxon>Euglenida</taxon>
        <taxon>Spirocuta</taxon>
        <taxon>Euglenophyceae</taxon>
        <taxon>Eutreptiales</taxon>
        <taxon>Eutreptiaceae</taxon>
        <taxon>Eutreptiella</taxon>
    </lineage>
</organism>
<dbReference type="AlphaFoldDB" id="A0A7S4FW01"/>
<protein>
    <submittedName>
        <fullName evidence="1">Uncharacterized protein</fullName>
    </submittedName>
</protein>
<sequence length="120" mass="13496">MTHFTDSMPIISIGGMWFVDLWNPKYAAHIFKVTVAVDMLGNIVWICPLAPGTSADVLIWDGERPTRTRGDFFDFEVVGEEVDICALCYQKHTTTECGECHLNYCAECIDPHTCGDKTVY</sequence>
<gene>
    <name evidence="1" type="ORF">EGYM00163_LOCUS28125</name>
</gene>
<dbReference type="EMBL" id="HBJA01080403">
    <property type="protein sequence ID" value="CAE0816964.1"/>
    <property type="molecule type" value="Transcribed_RNA"/>
</dbReference>